<gene>
    <name evidence="2" type="ORF">CHYS00102_LOCUS206</name>
</gene>
<feature type="compositionally biased region" description="Low complexity" evidence="1">
    <location>
        <begin position="56"/>
        <end position="66"/>
    </location>
</feature>
<protein>
    <submittedName>
        <fullName evidence="2">Uncharacterized protein</fullName>
    </submittedName>
</protein>
<evidence type="ECO:0000313" key="2">
    <source>
        <dbReference type="EMBL" id="CAD8873048.1"/>
    </source>
</evidence>
<dbReference type="AlphaFoldDB" id="A0A7S1B2H3"/>
<feature type="region of interest" description="Disordered" evidence="1">
    <location>
        <begin position="1"/>
        <end position="85"/>
    </location>
</feature>
<proteinExistence type="predicted"/>
<sequence length="312" mass="34430">MLLNDDADVAAGSAKIMPAPKAEKETSLPKISDGCVTPDTLADSCAEISASPPISPRSTRSASLPLSLPPKPPKHGSGRSNSDGFPSIIPLQEVIKVPSKLVQRPLKSCMSGASLDGSTGSRRRNRICRGSSMDSDDISVSFHTLEIREYERELGDNPSCSRGPSVAIGWRYAEPQTISVDEYEDNRLPRRESFQMVIPQPVREKMLLDSGHSRTEIQKAVKKTNITKGQRRKTANTLNMQKFEEVMESTGRKFKRAIKGKASTKKMSEWLMEAERASVAIQAEYEAADAMEDFYLVVNDSDRKPIIVTEED</sequence>
<name>A0A7S1B2H3_9STRA</name>
<reference evidence="2" key="1">
    <citation type="submission" date="2021-01" db="EMBL/GenBank/DDBJ databases">
        <authorList>
            <person name="Corre E."/>
            <person name="Pelletier E."/>
            <person name="Niang G."/>
            <person name="Scheremetjew M."/>
            <person name="Finn R."/>
            <person name="Kale V."/>
            <person name="Holt S."/>
            <person name="Cochrane G."/>
            <person name="Meng A."/>
            <person name="Brown T."/>
            <person name="Cohen L."/>
        </authorList>
    </citation>
    <scope>NUCLEOTIDE SEQUENCE</scope>
    <source>
        <strain evidence="2">308</strain>
    </source>
</reference>
<evidence type="ECO:0000256" key="1">
    <source>
        <dbReference type="SAM" id="MobiDB-lite"/>
    </source>
</evidence>
<dbReference type="EMBL" id="HBFR01000320">
    <property type="protein sequence ID" value="CAD8873048.1"/>
    <property type="molecule type" value="Transcribed_RNA"/>
</dbReference>
<organism evidence="2">
    <name type="scientific">Corethron hystrix</name>
    <dbReference type="NCBI Taxonomy" id="216773"/>
    <lineage>
        <taxon>Eukaryota</taxon>
        <taxon>Sar</taxon>
        <taxon>Stramenopiles</taxon>
        <taxon>Ochrophyta</taxon>
        <taxon>Bacillariophyta</taxon>
        <taxon>Coscinodiscophyceae</taxon>
        <taxon>Corethrophycidae</taxon>
        <taxon>Corethrales</taxon>
        <taxon>Corethraceae</taxon>
        <taxon>Corethron</taxon>
    </lineage>
</organism>
<feature type="region of interest" description="Disordered" evidence="1">
    <location>
        <begin position="112"/>
        <end position="133"/>
    </location>
</feature>
<accession>A0A7S1B2H3</accession>